<keyword evidence="3" id="KW-1185">Reference proteome</keyword>
<protein>
    <recommendedName>
        <fullName evidence="1">Integrase catalytic domain-containing protein</fullName>
    </recommendedName>
</protein>
<accession>A0A2I0JC34</accession>
<feature type="domain" description="Integrase catalytic" evidence="1">
    <location>
        <begin position="39"/>
        <end position="128"/>
    </location>
</feature>
<reference evidence="2 3" key="1">
    <citation type="submission" date="2017-11" db="EMBL/GenBank/DDBJ databases">
        <title>De-novo sequencing of pomegranate (Punica granatum L.) genome.</title>
        <authorList>
            <person name="Akparov Z."/>
            <person name="Amiraslanov A."/>
            <person name="Hajiyeva S."/>
            <person name="Abbasov M."/>
            <person name="Kaur K."/>
            <person name="Hamwieh A."/>
            <person name="Solovyev V."/>
            <person name="Salamov A."/>
            <person name="Braich B."/>
            <person name="Kosarev P."/>
            <person name="Mahmoud A."/>
            <person name="Hajiyev E."/>
            <person name="Babayeva S."/>
            <person name="Izzatullayeva V."/>
            <person name="Mammadov A."/>
            <person name="Mammadov A."/>
            <person name="Sharifova S."/>
            <person name="Ojaghi J."/>
            <person name="Eynullazada K."/>
            <person name="Bayramov B."/>
            <person name="Abdulazimova A."/>
            <person name="Shahmuradov I."/>
        </authorList>
    </citation>
    <scope>NUCLEOTIDE SEQUENCE [LARGE SCALE GENOMIC DNA]</scope>
    <source>
        <strain evidence="3">cv. AG2017</strain>
        <tissue evidence="2">Leaf</tissue>
    </source>
</reference>
<dbReference type="PANTHER" id="PTHR42648">
    <property type="entry name" value="TRANSPOSASE, PUTATIVE-RELATED"/>
    <property type="match status" value="1"/>
</dbReference>
<dbReference type="GO" id="GO:0003676">
    <property type="term" value="F:nucleic acid binding"/>
    <property type="evidence" value="ECO:0007669"/>
    <property type="project" value="InterPro"/>
</dbReference>
<dbReference type="AlphaFoldDB" id="A0A2I0JC34"/>
<dbReference type="GO" id="GO:0015074">
    <property type="term" value="P:DNA integration"/>
    <property type="evidence" value="ECO:0007669"/>
    <property type="project" value="InterPro"/>
</dbReference>
<evidence type="ECO:0000313" key="2">
    <source>
        <dbReference type="EMBL" id="PKI53784.1"/>
    </source>
</evidence>
<dbReference type="InterPro" id="IPR001584">
    <property type="entry name" value="Integrase_cat-core"/>
</dbReference>
<dbReference type="InterPro" id="IPR036397">
    <property type="entry name" value="RNaseH_sf"/>
</dbReference>
<dbReference type="Gene3D" id="3.30.420.10">
    <property type="entry name" value="Ribonuclease H-like superfamily/Ribonuclease H"/>
    <property type="match status" value="1"/>
</dbReference>
<organism evidence="2 3">
    <name type="scientific">Punica granatum</name>
    <name type="common">Pomegranate</name>
    <dbReference type="NCBI Taxonomy" id="22663"/>
    <lineage>
        <taxon>Eukaryota</taxon>
        <taxon>Viridiplantae</taxon>
        <taxon>Streptophyta</taxon>
        <taxon>Embryophyta</taxon>
        <taxon>Tracheophyta</taxon>
        <taxon>Spermatophyta</taxon>
        <taxon>Magnoliopsida</taxon>
        <taxon>eudicotyledons</taxon>
        <taxon>Gunneridae</taxon>
        <taxon>Pentapetalae</taxon>
        <taxon>rosids</taxon>
        <taxon>malvids</taxon>
        <taxon>Myrtales</taxon>
        <taxon>Lythraceae</taxon>
        <taxon>Punica</taxon>
    </lineage>
</organism>
<dbReference type="Proteomes" id="UP000233551">
    <property type="component" value="Unassembled WGS sequence"/>
</dbReference>
<comment type="caution">
    <text evidence="2">The sequence shown here is derived from an EMBL/GenBank/DDBJ whole genome shotgun (WGS) entry which is preliminary data.</text>
</comment>
<dbReference type="STRING" id="22663.A0A2I0JC34"/>
<gene>
    <name evidence="2" type="ORF">CRG98_025790</name>
</gene>
<dbReference type="PROSITE" id="PS50994">
    <property type="entry name" value="INTEGRASE"/>
    <property type="match status" value="1"/>
</dbReference>
<dbReference type="InterPro" id="IPR012337">
    <property type="entry name" value="RNaseH-like_sf"/>
</dbReference>
<dbReference type="SUPFAM" id="SSF53098">
    <property type="entry name" value="Ribonuclease H-like"/>
    <property type="match status" value="1"/>
</dbReference>
<name>A0A2I0JC34_PUNGR</name>
<proteinExistence type="predicted"/>
<dbReference type="EMBL" id="PGOL01001831">
    <property type="protein sequence ID" value="PKI53784.1"/>
    <property type="molecule type" value="Genomic_DNA"/>
</dbReference>
<dbReference type="PANTHER" id="PTHR42648:SF28">
    <property type="entry name" value="TRANSPOSON-ENCODED PROTEIN WITH RIBONUCLEASE H-LIKE AND RETROVIRUS ZINC FINGER-LIKE DOMAINS"/>
    <property type="match status" value="1"/>
</dbReference>
<sequence>MTVLSKRGLFPNPRVGKLDFCKHCIYGKQKHANFGTAMHRTRGTLDYIHFDFWGPAAQVTSKEGCVYLQTFINDYSMKVWVYFLKHKDEVYETFKQWKTLLEKEIGKIVKRLRTDNGLEFYGAVFNEY</sequence>
<dbReference type="InterPro" id="IPR039537">
    <property type="entry name" value="Retrotran_Ty1/copia-like"/>
</dbReference>
<evidence type="ECO:0000259" key="1">
    <source>
        <dbReference type="PROSITE" id="PS50994"/>
    </source>
</evidence>
<evidence type="ECO:0000313" key="3">
    <source>
        <dbReference type="Proteomes" id="UP000233551"/>
    </source>
</evidence>